<dbReference type="Pfam" id="PF14643">
    <property type="entry name" value="DUF4455"/>
    <property type="match status" value="1"/>
</dbReference>
<feature type="transmembrane region" description="Helical" evidence="1">
    <location>
        <begin position="264"/>
        <end position="284"/>
    </location>
</feature>
<sequence>MEERRRTWKALQKEAVVAAFREFMGSERIQNPAAVETELQQMRKEQLALTEERRALLWSLSDLLPLPPSKAKVNEWYESLVALNKRIDTHNVQFMMRIRIQYEKICQECLSKVQEAKQKLLKMKVCTEEEAERVVNPDFFQWVGRLQSCFEAEVEKMDSDLERLAKHTEVNCRHLSQFFQEALILRDTHRQRLLRLEEELHARMNEGRLKHESLNKVEGREGGRERKTEGMPMLFCTSLSISTVKYLPHSGTFCTGFYELVSCFNIVCFMSILSIVLLIIEVLLV</sequence>
<keyword evidence="1" id="KW-0472">Membrane</keyword>
<organism evidence="3 4">
    <name type="scientific">Anolis carolinensis</name>
    <name type="common">Green anole</name>
    <name type="synonym">American chameleon</name>
    <dbReference type="NCBI Taxonomy" id="28377"/>
    <lineage>
        <taxon>Eukaryota</taxon>
        <taxon>Metazoa</taxon>
        <taxon>Chordata</taxon>
        <taxon>Craniata</taxon>
        <taxon>Vertebrata</taxon>
        <taxon>Euteleostomi</taxon>
        <taxon>Lepidosauria</taxon>
        <taxon>Squamata</taxon>
        <taxon>Bifurcata</taxon>
        <taxon>Unidentata</taxon>
        <taxon>Episquamata</taxon>
        <taxon>Toxicofera</taxon>
        <taxon>Iguania</taxon>
        <taxon>Dactyloidae</taxon>
        <taxon>Anolis</taxon>
    </lineage>
</organism>
<name>H9GKT7_ANOCA</name>
<dbReference type="HOGENOM" id="CLU_059131_0_0_1"/>
<dbReference type="Ensembl" id="ENSACAT00000014242.4">
    <property type="protein sequence ID" value="ENSACAP00000013956.4"/>
    <property type="gene ID" value="ENSACAG00000014222.4"/>
</dbReference>
<dbReference type="InterPro" id="IPR028089">
    <property type="entry name" value="DUF4455"/>
</dbReference>
<dbReference type="GeneTree" id="ENSGT00940000153246"/>
<protein>
    <recommendedName>
        <fullName evidence="2">DUF4455 domain-containing protein</fullName>
    </recommendedName>
</protein>
<proteinExistence type="predicted"/>
<keyword evidence="4" id="KW-1185">Reference proteome</keyword>
<dbReference type="Proteomes" id="UP000001646">
    <property type="component" value="Unplaced"/>
</dbReference>
<feature type="domain" description="DUF4455" evidence="2">
    <location>
        <begin position="2"/>
        <end position="216"/>
    </location>
</feature>
<reference evidence="3" key="1">
    <citation type="submission" date="2009-12" db="EMBL/GenBank/DDBJ databases">
        <title>The Genome Sequence of Anolis carolinensis (Green Anole Lizard).</title>
        <authorList>
            <consortium name="The Genome Sequencing Platform"/>
            <person name="Di Palma F."/>
            <person name="Alfoldi J."/>
            <person name="Heiman D."/>
            <person name="Young S."/>
            <person name="Grabherr M."/>
            <person name="Johnson J."/>
            <person name="Lander E.S."/>
            <person name="Lindblad-Toh K."/>
        </authorList>
    </citation>
    <scope>NUCLEOTIDE SEQUENCE [LARGE SCALE GENOMIC DNA]</scope>
    <source>
        <strain evidence="3">JBL SC #1</strain>
    </source>
</reference>
<dbReference type="InParanoid" id="H9GKT7"/>
<dbReference type="STRING" id="28377.ENSACAP00000013956"/>
<dbReference type="AlphaFoldDB" id="H9GKT7"/>
<evidence type="ECO:0000313" key="3">
    <source>
        <dbReference type="Ensembl" id="ENSACAP00000013956.4"/>
    </source>
</evidence>
<dbReference type="PANTHER" id="PTHR21444:SF14">
    <property type="entry name" value="COILED-COIL DOMAIN-CONTAINING PROTEIN 180"/>
    <property type="match status" value="1"/>
</dbReference>
<accession>H9GKT7</accession>
<dbReference type="PANTHER" id="PTHR21444">
    <property type="entry name" value="COILED-COIL DOMAIN-CONTAINING PROTEIN 180"/>
    <property type="match status" value="1"/>
</dbReference>
<evidence type="ECO:0000313" key="4">
    <source>
        <dbReference type="Proteomes" id="UP000001646"/>
    </source>
</evidence>
<dbReference type="Bgee" id="ENSACAG00000014222">
    <property type="expression patterns" value="Expressed in brain and 8 other cell types or tissues"/>
</dbReference>
<reference evidence="3" key="2">
    <citation type="submission" date="2025-08" db="UniProtKB">
        <authorList>
            <consortium name="Ensembl"/>
        </authorList>
    </citation>
    <scope>IDENTIFICATION</scope>
</reference>
<reference evidence="3" key="3">
    <citation type="submission" date="2025-09" db="UniProtKB">
        <authorList>
            <consortium name="Ensembl"/>
        </authorList>
    </citation>
    <scope>IDENTIFICATION</scope>
</reference>
<evidence type="ECO:0000256" key="1">
    <source>
        <dbReference type="SAM" id="Phobius"/>
    </source>
</evidence>
<evidence type="ECO:0000259" key="2">
    <source>
        <dbReference type="Pfam" id="PF14643"/>
    </source>
</evidence>
<keyword evidence="1" id="KW-1133">Transmembrane helix</keyword>
<keyword evidence="1" id="KW-0812">Transmembrane</keyword>
<dbReference type="eggNOG" id="ENOG502QT47">
    <property type="taxonomic scope" value="Eukaryota"/>
</dbReference>